<dbReference type="Proteomes" id="UP000324233">
    <property type="component" value="Chromosome"/>
</dbReference>
<sequence>MVPESCRALFELAGRWPGRRVAVPYGHLASLRGFPMADPILREFAGLRVGRSGPGRDRAASDIEFHTRPSFDHRYAVAELEPAGADLFPLGNVHNRHMELFIGPEGRVFAYLVPVVSCDAWGTRSPRPSSDYSSGLPETPNVALQRTYTVAANSRRSELVAVVWACSTQSAGPSGDQGRSLVSKVSKTLDRVLRGAADSNIRFDDLRALLTHLGVS</sequence>
<dbReference type="InterPro" id="IPR025850">
    <property type="entry name" value="SUKH-3"/>
</dbReference>
<protein>
    <submittedName>
        <fullName evidence="1">Uncharacterized protein</fullName>
    </submittedName>
</protein>
<keyword evidence="2" id="KW-1185">Reference proteome</keyword>
<evidence type="ECO:0000313" key="2">
    <source>
        <dbReference type="Proteomes" id="UP000324233"/>
    </source>
</evidence>
<organism evidence="1 2">
    <name type="scientific">Aquisphaera giovannonii</name>
    <dbReference type="NCBI Taxonomy" id="406548"/>
    <lineage>
        <taxon>Bacteria</taxon>
        <taxon>Pseudomonadati</taxon>
        <taxon>Planctomycetota</taxon>
        <taxon>Planctomycetia</taxon>
        <taxon>Isosphaerales</taxon>
        <taxon>Isosphaeraceae</taxon>
        <taxon>Aquisphaera</taxon>
    </lineage>
</organism>
<evidence type="ECO:0000313" key="1">
    <source>
        <dbReference type="EMBL" id="QEH35817.1"/>
    </source>
</evidence>
<dbReference type="KEGG" id="agv:OJF2_43740"/>
<name>A0A5B9W658_9BACT</name>
<reference evidence="1 2" key="1">
    <citation type="submission" date="2019-08" db="EMBL/GenBank/DDBJ databases">
        <title>Deep-cultivation of Planctomycetes and their phenomic and genomic characterization uncovers novel biology.</title>
        <authorList>
            <person name="Wiegand S."/>
            <person name="Jogler M."/>
            <person name="Boedeker C."/>
            <person name="Pinto D."/>
            <person name="Vollmers J."/>
            <person name="Rivas-Marin E."/>
            <person name="Kohn T."/>
            <person name="Peeters S.H."/>
            <person name="Heuer A."/>
            <person name="Rast P."/>
            <person name="Oberbeckmann S."/>
            <person name="Bunk B."/>
            <person name="Jeske O."/>
            <person name="Meyerdierks A."/>
            <person name="Storesund J.E."/>
            <person name="Kallscheuer N."/>
            <person name="Luecker S."/>
            <person name="Lage O.M."/>
            <person name="Pohl T."/>
            <person name="Merkel B.J."/>
            <person name="Hornburger P."/>
            <person name="Mueller R.-W."/>
            <person name="Bruemmer F."/>
            <person name="Labrenz M."/>
            <person name="Spormann A.M."/>
            <person name="Op den Camp H."/>
            <person name="Overmann J."/>
            <person name="Amann R."/>
            <person name="Jetten M.S.M."/>
            <person name="Mascher T."/>
            <person name="Medema M.H."/>
            <person name="Devos D.P."/>
            <person name="Kaster A.-K."/>
            <person name="Ovreas L."/>
            <person name="Rohde M."/>
            <person name="Galperin M.Y."/>
            <person name="Jogler C."/>
        </authorList>
    </citation>
    <scope>NUCLEOTIDE SEQUENCE [LARGE SCALE GENOMIC DNA]</scope>
    <source>
        <strain evidence="1 2">OJF2</strain>
    </source>
</reference>
<dbReference type="Pfam" id="PF14433">
    <property type="entry name" value="SUKH-3"/>
    <property type="match status" value="1"/>
</dbReference>
<dbReference type="EMBL" id="CP042997">
    <property type="protein sequence ID" value="QEH35817.1"/>
    <property type="molecule type" value="Genomic_DNA"/>
</dbReference>
<proteinExistence type="predicted"/>
<accession>A0A5B9W658</accession>
<gene>
    <name evidence="1" type="ORF">OJF2_43740</name>
</gene>
<dbReference type="AlphaFoldDB" id="A0A5B9W658"/>